<comment type="similarity">
    <text evidence="1">Belongs to the N-acetylmuramoyl-L-alanine amidase 2 family.</text>
</comment>
<evidence type="ECO:0000256" key="2">
    <source>
        <dbReference type="SAM" id="MobiDB-lite"/>
    </source>
</evidence>
<organism evidence="5 6">
    <name type="scientific">Streptomyces goshikiensis</name>
    <dbReference type="NCBI Taxonomy" id="1942"/>
    <lineage>
        <taxon>Bacteria</taxon>
        <taxon>Bacillati</taxon>
        <taxon>Actinomycetota</taxon>
        <taxon>Actinomycetes</taxon>
        <taxon>Kitasatosporales</taxon>
        <taxon>Streptomycetaceae</taxon>
        <taxon>Streptomyces</taxon>
    </lineage>
</organism>
<dbReference type="Gene3D" id="3.40.80.10">
    <property type="entry name" value="Peptidoglycan recognition protein-like"/>
    <property type="match status" value="1"/>
</dbReference>
<evidence type="ECO:0000259" key="3">
    <source>
        <dbReference type="SMART" id="SM00644"/>
    </source>
</evidence>
<evidence type="ECO:0000313" key="6">
    <source>
        <dbReference type="Proteomes" id="UP001432075"/>
    </source>
</evidence>
<dbReference type="PROSITE" id="PS00430">
    <property type="entry name" value="TONB_DEPENDENT_REC_1"/>
    <property type="match status" value="1"/>
</dbReference>
<feature type="domain" description="Peptidoglycan recognition protein family" evidence="4">
    <location>
        <begin position="69"/>
        <end position="223"/>
    </location>
</feature>
<accession>A0ABZ1REZ8</accession>
<dbReference type="RefSeq" id="WP_322871466.1">
    <property type="nucleotide sequence ID" value="NZ_CP108057.1"/>
</dbReference>
<dbReference type="InterPro" id="IPR006619">
    <property type="entry name" value="PGRP_domain_met/bac"/>
</dbReference>
<dbReference type="Pfam" id="PF01510">
    <property type="entry name" value="Amidase_2"/>
    <property type="match status" value="1"/>
</dbReference>
<dbReference type="SUPFAM" id="SSF55846">
    <property type="entry name" value="N-acetylmuramoyl-L-alanine amidase-like"/>
    <property type="match status" value="1"/>
</dbReference>
<sequence>MTSHAEPQLPSPSPQSRQPLPLVTRRTALAGALGLGAAALLPSATPARASAAPARARAARAGASAAATPEIFGCGTWGARAASESVVVLAAPPQRIVVHHTATANVTDYSKDRAFALARAIQNYHMDIQGWIDTGQHFTVSRGAYVTEGRHRSLTELNAGRHQVRAAHCVGQNTVAIGIENEGTYTSVEPPAKQFAALAALCAHVCQKYGLSPSEIYGHRDFNDTSCPGDRLYAMLPRLRQEVAALLGVPLLDQLWDGDEGWDRWPGPSEFLPARELNRELERSGLWLPRGN</sequence>
<dbReference type="InterPro" id="IPR006311">
    <property type="entry name" value="TAT_signal"/>
</dbReference>
<reference evidence="5" key="1">
    <citation type="submission" date="2022-10" db="EMBL/GenBank/DDBJ databases">
        <title>The complete genomes of actinobacterial strains from the NBC collection.</title>
        <authorList>
            <person name="Joergensen T.S."/>
            <person name="Alvarez Arevalo M."/>
            <person name="Sterndorff E.B."/>
            <person name="Faurdal D."/>
            <person name="Vuksanovic O."/>
            <person name="Mourched A.-S."/>
            <person name="Charusanti P."/>
            <person name="Shaw S."/>
            <person name="Blin K."/>
            <person name="Weber T."/>
        </authorList>
    </citation>
    <scope>NUCLEOTIDE SEQUENCE</scope>
    <source>
        <strain evidence="5">NBC_00283</strain>
    </source>
</reference>
<dbReference type="CDD" id="cd06583">
    <property type="entry name" value="PGRP"/>
    <property type="match status" value="1"/>
</dbReference>
<dbReference type="Proteomes" id="UP001432075">
    <property type="component" value="Chromosome"/>
</dbReference>
<dbReference type="PANTHER" id="PTHR11022">
    <property type="entry name" value="PEPTIDOGLYCAN RECOGNITION PROTEIN"/>
    <property type="match status" value="1"/>
</dbReference>
<evidence type="ECO:0000256" key="1">
    <source>
        <dbReference type="ARBA" id="ARBA00007553"/>
    </source>
</evidence>
<dbReference type="InterPro" id="IPR010916">
    <property type="entry name" value="TonB_box_CS"/>
</dbReference>
<dbReference type="InterPro" id="IPR002502">
    <property type="entry name" value="Amidase_domain"/>
</dbReference>
<dbReference type="SMART" id="SM00644">
    <property type="entry name" value="Ami_2"/>
    <property type="match status" value="1"/>
</dbReference>
<gene>
    <name evidence="5" type="ORF">OHU17_03970</name>
</gene>
<evidence type="ECO:0000313" key="5">
    <source>
        <dbReference type="EMBL" id="WUO45039.1"/>
    </source>
</evidence>
<feature type="region of interest" description="Disordered" evidence="2">
    <location>
        <begin position="1"/>
        <end position="20"/>
    </location>
</feature>
<keyword evidence="6" id="KW-1185">Reference proteome</keyword>
<dbReference type="SMART" id="SM00701">
    <property type="entry name" value="PGRP"/>
    <property type="match status" value="1"/>
</dbReference>
<evidence type="ECO:0000259" key="4">
    <source>
        <dbReference type="SMART" id="SM00701"/>
    </source>
</evidence>
<proteinExistence type="inferred from homology"/>
<protein>
    <submittedName>
        <fullName evidence="5">Peptidoglycan recognition protein family protein</fullName>
    </submittedName>
</protein>
<dbReference type="EMBL" id="CP108057">
    <property type="protein sequence ID" value="WUO45039.1"/>
    <property type="molecule type" value="Genomic_DNA"/>
</dbReference>
<dbReference type="PANTHER" id="PTHR11022:SF41">
    <property type="entry name" value="PEPTIDOGLYCAN-RECOGNITION PROTEIN LC-RELATED"/>
    <property type="match status" value="1"/>
</dbReference>
<name>A0ABZ1REZ8_9ACTN</name>
<feature type="domain" description="N-acetylmuramoyl-L-alanine amidase" evidence="3">
    <location>
        <begin position="81"/>
        <end position="229"/>
    </location>
</feature>
<dbReference type="InterPro" id="IPR015510">
    <property type="entry name" value="PGRP"/>
</dbReference>
<dbReference type="InterPro" id="IPR036505">
    <property type="entry name" value="Amidase/PGRP_sf"/>
</dbReference>
<dbReference type="PROSITE" id="PS51318">
    <property type="entry name" value="TAT"/>
    <property type="match status" value="1"/>
</dbReference>